<evidence type="ECO:0000256" key="7">
    <source>
        <dbReference type="ARBA" id="ARBA00022840"/>
    </source>
</evidence>
<dbReference type="InterPro" id="IPR027417">
    <property type="entry name" value="P-loop_NTPase"/>
</dbReference>
<dbReference type="GO" id="GO:0015833">
    <property type="term" value="P:peptide transport"/>
    <property type="evidence" value="ECO:0007669"/>
    <property type="project" value="InterPro"/>
</dbReference>
<evidence type="ECO:0000256" key="8">
    <source>
        <dbReference type="ARBA" id="ARBA00022967"/>
    </source>
</evidence>
<evidence type="ECO:0000256" key="6">
    <source>
        <dbReference type="ARBA" id="ARBA00022741"/>
    </source>
</evidence>
<dbReference type="STRING" id="485916.Dtox_0348"/>
<dbReference type="PANTHER" id="PTHR43297:SF14">
    <property type="entry name" value="ATPASE AAA-TYPE CORE DOMAIN-CONTAINING PROTEIN"/>
    <property type="match status" value="1"/>
</dbReference>
<dbReference type="InterPro" id="IPR017871">
    <property type="entry name" value="ABC_transporter-like_CS"/>
</dbReference>
<evidence type="ECO:0000259" key="10">
    <source>
        <dbReference type="PROSITE" id="PS50893"/>
    </source>
</evidence>
<evidence type="ECO:0000256" key="5">
    <source>
        <dbReference type="ARBA" id="ARBA00022519"/>
    </source>
</evidence>
<proteinExistence type="inferred from homology"/>
<dbReference type="Gene3D" id="3.40.50.300">
    <property type="entry name" value="P-loop containing nucleotide triphosphate hydrolases"/>
    <property type="match status" value="1"/>
</dbReference>
<dbReference type="CDD" id="cd03257">
    <property type="entry name" value="ABC_NikE_OppD_transporters"/>
    <property type="match status" value="1"/>
</dbReference>
<dbReference type="PANTHER" id="PTHR43297">
    <property type="entry name" value="OLIGOPEPTIDE TRANSPORT ATP-BINDING PROTEIN APPD"/>
    <property type="match status" value="1"/>
</dbReference>
<dbReference type="PROSITE" id="PS00211">
    <property type="entry name" value="ABC_TRANSPORTER_1"/>
    <property type="match status" value="1"/>
</dbReference>
<dbReference type="Pfam" id="PF08352">
    <property type="entry name" value="oligo_HPY"/>
    <property type="match status" value="1"/>
</dbReference>
<name>C8W4U9_DESAS</name>
<reference evidence="11 12" key="1">
    <citation type="journal article" date="2009" name="Stand. Genomic Sci.">
        <title>Complete genome sequence of Desulfotomaculum acetoxidans type strain (5575).</title>
        <authorList>
            <person name="Spring S."/>
            <person name="Lapidus A."/>
            <person name="Schroder M."/>
            <person name="Gleim D."/>
            <person name="Sims D."/>
            <person name="Meincke L."/>
            <person name="Glavina Del Rio T."/>
            <person name="Tice H."/>
            <person name="Copeland A."/>
            <person name="Cheng J.F."/>
            <person name="Lucas S."/>
            <person name="Chen F."/>
            <person name="Nolan M."/>
            <person name="Bruce D."/>
            <person name="Goodwin L."/>
            <person name="Pitluck S."/>
            <person name="Ivanova N."/>
            <person name="Mavromatis K."/>
            <person name="Mikhailova N."/>
            <person name="Pati A."/>
            <person name="Chen A."/>
            <person name="Palaniappan K."/>
            <person name="Land M."/>
            <person name="Hauser L."/>
            <person name="Chang Y.J."/>
            <person name="Jeffries C.D."/>
            <person name="Chain P."/>
            <person name="Saunders E."/>
            <person name="Brettin T."/>
            <person name="Detter J.C."/>
            <person name="Goker M."/>
            <person name="Bristow J."/>
            <person name="Eisen J.A."/>
            <person name="Markowitz V."/>
            <person name="Hugenholtz P."/>
            <person name="Kyrpides N.C."/>
            <person name="Klenk H.P."/>
            <person name="Han C."/>
        </authorList>
    </citation>
    <scope>NUCLEOTIDE SEQUENCE [LARGE SCALE GENOMIC DNA]</scope>
    <source>
        <strain evidence="12">ATCC 49208 / DSM 771 / VKM B-1644</strain>
    </source>
</reference>
<keyword evidence="8" id="KW-1278">Translocase</keyword>
<evidence type="ECO:0000256" key="3">
    <source>
        <dbReference type="ARBA" id="ARBA00022448"/>
    </source>
</evidence>
<organism evidence="11 12">
    <name type="scientific">Desulfofarcimen acetoxidans (strain ATCC 49208 / DSM 771 / KCTC 5769 / VKM B-1644 / 5575)</name>
    <name type="common">Desulfotomaculum acetoxidans</name>
    <dbReference type="NCBI Taxonomy" id="485916"/>
    <lineage>
        <taxon>Bacteria</taxon>
        <taxon>Bacillati</taxon>
        <taxon>Bacillota</taxon>
        <taxon>Clostridia</taxon>
        <taxon>Eubacteriales</taxon>
        <taxon>Peptococcaceae</taxon>
        <taxon>Desulfofarcimen</taxon>
    </lineage>
</organism>
<protein>
    <submittedName>
        <fullName evidence="11">Oligopeptide/dipeptide ABC transporter, ATPase subunit</fullName>
    </submittedName>
</protein>
<dbReference type="InterPro" id="IPR050388">
    <property type="entry name" value="ABC_Ni/Peptide_Import"/>
</dbReference>
<comment type="subcellular location">
    <subcellularLocation>
        <location evidence="1">Cell membrane</location>
        <topology evidence="1">Peripheral membrane protein</topology>
    </subcellularLocation>
</comment>
<dbReference type="NCBIfam" id="TIGR01727">
    <property type="entry name" value="oligo_HPY"/>
    <property type="match status" value="1"/>
</dbReference>
<dbReference type="KEGG" id="dae:Dtox_0348"/>
<evidence type="ECO:0000313" key="11">
    <source>
        <dbReference type="EMBL" id="ACV61301.1"/>
    </source>
</evidence>
<gene>
    <name evidence="11" type="ordered locus">Dtox_0348</name>
</gene>
<dbReference type="Proteomes" id="UP000002217">
    <property type="component" value="Chromosome"/>
</dbReference>
<dbReference type="SUPFAM" id="SSF52540">
    <property type="entry name" value="P-loop containing nucleoside triphosphate hydrolases"/>
    <property type="match status" value="1"/>
</dbReference>
<accession>C8W4U9</accession>
<evidence type="ECO:0000256" key="4">
    <source>
        <dbReference type="ARBA" id="ARBA00022475"/>
    </source>
</evidence>
<comment type="similarity">
    <text evidence="2">Belongs to the ABC transporter superfamily.</text>
</comment>
<evidence type="ECO:0000256" key="2">
    <source>
        <dbReference type="ARBA" id="ARBA00005417"/>
    </source>
</evidence>
<evidence type="ECO:0000256" key="9">
    <source>
        <dbReference type="ARBA" id="ARBA00023136"/>
    </source>
</evidence>
<dbReference type="SMART" id="SM00382">
    <property type="entry name" value="AAA"/>
    <property type="match status" value="1"/>
</dbReference>
<dbReference type="GO" id="GO:0005524">
    <property type="term" value="F:ATP binding"/>
    <property type="evidence" value="ECO:0007669"/>
    <property type="project" value="UniProtKB-KW"/>
</dbReference>
<dbReference type="AlphaFoldDB" id="C8W4U9"/>
<dbReference type="InterPro" id="IPR013563">
    <property type="entry name" value="Oligopep_ABC_C"/>
</dbReference>
<dbReference type="GO" id="GO:0005886">
    <property type="term" value="C:plasma membrane"/>
    <property type="evidence" value="ECO:0007669"/>
    <property type="project" value="UniProtKB-SubCell"/>
</dbReference>
<dbReference type="PROSITE" id="PS50893">
    <property type="entry name" value="ABC_TRANSPORTER_2"/>
    <property type="match status" value="1"/>
</dbReference>
<dbReference type="Pfam" id="PF00005">
    <property type="entry name" value="ABC_tran"/>
    <property type="match status" value="1"/>
</dbReference>
<dbReference type="GO" id="GO:0016887">
    <property type="term" value="F:ATP hydrolysis activity"/>
    <property type="evidence" value="ECO:0007669"/>
    <property type="project" value="InterPro"/>
</dbReference>
<keyword evidence="6" id="KW-0547">Nucleotide-binding</keyword>
<keyword evidence="4" id="KW-1003">Cell membrane</keyword>
<keyword evidence="7" id="KW-0067">ATP-binding</keyword>
<keyword evidence="5" id="KW-0997">Cell inner membrane</keyword>
<dbReference type="eggNOG" id="COG0444">
    <property type="taxonomic scope" value="Bacteria"/>
</dbReference>
<dbReference type="OrthoDB" id="9806285at2"/>
<evidence type="ECO:0000256" key="1">
    <source>
        <dbReference type="ARBA" id="ARBA00004202"/>
    </source>
</evidence>
<keyword evidence="9" id="KW-0472">Membrane</keyword>
<keyword evidence="3" id="KW-0813">Transport</keyword>
<dbReference type="EMBL" id="CP001720">
    <property type="protein sequence ID" value="ACV61301.1"/>
    <property type="molecule type" value="Genomic_DNA"/>
</dbReference>
<dbReference type="HOGENOM" id="CLU_000604_1_23_9"/>
<keyword evidence="12" id="KW-1185">Reference proteome</keyword>
<feature type="domain" description="ABC transporter" evidence="10">
    <location>
        <begin position="7"/>
        <end position="257"/>
    </location>
</feature>
<dbReference type="InterPro" id="IPR003593">
    <property type="entry name" value="AAA+_ATPase"/>
</dbReference>
<sequence>MTLQPVLSVENLHAHIPTAAGTIRAVNGISFRIWPGKVLGLMGESGCGKSITCLSVLGLLNGAGKIIKGKIRLKDRDILSLPTEELRKLRGNEISMIMQNPMSSFDPIVSIGQQFIETIRNHKKVTKREAITTALECLRQVELPCPEDLFNRYPFQMSGGMLQRVMIAIAIASNPAVLIADEPTTALDVTVQQRILGQLVKVQEKYNTGILLVSHDLKVIAQMADEVAVMYCGYIVEKGPAMKIFDHPLHPYTRALLASRPGLQKARLKPIKGQPPALIDLKDICPFFERCDEANKACLEYKVYLTRYAPDHFVSCLKYASNQEVVLYELA</sequence>
<evidence type="ECO:0000313" key="12">
    <source>
        <dbReference type="Proteomes" id="UP000002217"/>
    </source>
</evidence>
<dbReference type="FunFam" id="3.40.50.300:FF:000016">
    <property type="entry name" value="Oligopeptide ABC transporter ATP-binding component"/>
    <property type="match status" value="1"/>
</dbReference>
<dbReference type="InterPro" id="IPR003439">
    <property type="entry name" value="ABC_transporter-like_ATP-bd"/>
</dbReference>
<dbReference type="RefSeq" id="WP_015756022.1">
    <property type="nucleotide sequence ID" value="NC_013216.1"/>
</dbReference>